<organism evidence="1">
    <name type="scientific">marine metagenome</name>
    <dbReference type="NCBI Taxonomy" id="408172"/>
    <lineage>
        <taxon>unclassified sequences</taxon>
        <taxon>metagenomes</taxon>
        <taxon>ecological metagenomes</taxon>
    </lineage>
</organism>
<dbReference type="EMBL" id="UINC01000344">
    <property type="protein sequence ID" value="SUZ53703.1"/>
    <property type="molecule type" value="Genomic_DNA"/>
</dbReference>
<proteinExistence type="predicted"/>
<sequence>VTDRISSLSSASVVVCCLALAPATTQAQNTGSPTEAPPRTAWGAPDLNGVWDFRTLTPFERPRELADQEFFTDEQAAAFEAERLAEFAVRDDQEPADIVGNYNQFWFDPGNKVSETNTTSLVVDPPDGRVPPLTAEADAKRQAEQRAREGVSRHSPTYGGFVDDLGSGMFAVRCILGFNSGPPMTPAGYNQNVQVAQTPDYVILLNEMVHSSRVIPLDGRPHLPENLRQWMGDSRGHWEGDTLVVETRNFLRETSFRGGVTTSDLRLTERFTRISDGTLMYEVTTEDPNTWSRPWTYRIPMVKSEYPLYEYACHEGNHGLYNILAGARALEAAASR</sequence>
<reference evidence="1" key="1">
    <citation type="submission" date="2018-05" db="EMBL/GenBank/DDBJ databases">
        <authorList>
            <person name="Lanie J.A."/>
            <person name="Ng W.-L."/>
            <person name="Kazmierczak K.M."/>
            <person name="Andrzejewski T.M."/>
            <person name="Davidsen T.M."/>
            <person name="Wayne K.J."/>
            <person name="Tettelin H."/>
            <person name="Glass J.I."/>
            <person name="Rusch D."/>
            <person name="Podicherti R."/>
            <person name="Tsui H.-C.T."/>
            <person name="Winkler M.E."/>
        </authorList>
    </citation>
    <scope>NUCLEOTIDE SEQUENCE</scope>
</reference>
<name>A0A381NJK9_9ZZZZ</name>
<accession>A0A381NJK9</accession>
<dbReference type="AlphaFoldDB" id="A0A381NJK9"/>
<evidence type="ECO:0000313" key="1">
    <source>
        <dbReference type="EMBL" id="SUZ53703.1"/>
    </source>
</evidence>
<gene>
    <name evidence="1" type="ORF">METZ01_LOCUS6557</name>
</gene>
<protein>
    <submittedName>
        <fullName evidence="1">Uncharacterized protein</fullName>
    </submittedName>
</protein>
<feature type="non-terminal residue" evidence="1">
    <location>
        <position position="1"/>
    </location>
</feature>